<dbReference type="GO" id="GO:0015949">
    <property type="term" value="P:nucleobase-containing small molecule interconversion"/>
    <property type="evidence" value="ECO:0007669"/>
    <property type="project" value="TreeGrafter"/>
</dbReference>
<dbReference type="SUPFAM" id="SSF52540">
    <property type="entry name" value="P-loop containing nucleoside triphosphate hydrolases"/>
    <property type="match status" value="1"/>
</dbReference>
<dbReference type="GO" id="GO:0036431">
    <property type="term" value="F:dCMP kinase activity"/>
    <property type="evidence" value="ECO:0007669"/>
    <property type="project" value="InterPro"/>
</dbReference>
<keyword evidence="4 8" id="KW-0418">Kinase</keyword>
<protein>
    <recommendedName>
        <fullName evidence="8">Cytidylate kinase</fullName>
        <shortName evidence="8">CK</shortName>
        <ecNumber evidence="8">2.7.4.25</ecNumber>
    </recommendedName>
    <alternativeName>
        <fullName evidence="8">Cytidine monophosphate kinase</fullName>
        <shortName evidence="8">CMP kinase</shortName>
    </alternativeName>
</protein>
<keyword evidence="3 8" id="KW-0547">Nucleotide-binding</keyword>
<evidence type="ECO:0000313" key="10">
    <source>
        <dbReference type="EMBL" id="QDT63286.1"/>
    </source>
</evidence>
<evidence type="ECO:0000256" key="3">
    <source>
        <dbReference type="ARBA" id="ARBA00022741"/>
    </source>
</evidence>
<accession>A0A517T4H2</accession>
<feature type="binding site" evidence="8">
    <location>
        <begin position="7"/>
        <end position="15"/>
    </location>
    <ligand>
        <name>ATP</name>
        <dbReference type="ChEBI" id="CHEBI:30616"/>
    </ligand>
</feature>
<dbReference type="EMBL" id="CP036316">
    <property type="protein sequence ID" value="QDT63286.1"/>
    <property type="molecule type" value="Genomic_DNA"/>
</dbReference>
<name>A0A517T4H2_9PLAN</name>
<dbReference type="GO" id="GO:0036430">
    <property type="term" value="F:CMP kinase activity"/>
    <property type="evidence" value="ECO:0007669"/>
    <property type="project" value="RHEA"/>
</dbReference>
<feature type="domain" description="Cytidylate kinase" evidence="9">
    <location>
        <begin position="3"/>
        <end position="211"/>
    </location>
</feature>
<organism evidence="10 11">
    <name type="scientific">Calycomorphotria hydatis</name>
    <dbReference type="NCBI Taxonomy" id="2528027"/>
    <lineage>
        <taxon>Bacteria</taxon>
        <taxon>Pseudomonadati</taxon>
        <taxon>Planctomycetota</taxon>
        <taxon>Planctomycetia</taxon>
        <taxon>Planctomycetales</taxon>
        <taxon>Planctomycetaceae</taxon>
        <taxon>Calycomorphotria</taxon>
    </lineage>
</organism>
<dbReference type="EC" id="2.7.4.25" evidence="8"/>
<dbReference type="Proteomes" id="UP000319976">
    <property type="component" value="Chromosome"/>
</dbReference>
<comment type="catalytic activity">
    <reaction evidence="7 8">
        <text>CMP + ATP = CDP + ADP</text>
        <dbReference type="Rhea" id="RHEA:11600"/>
        <dbReference type="ChEBI" id="CHEBI:30616"/>
        <dbReference type="ChEBI" id="CHEBI:58069"/>
        <dbReference type="ChEBI" id="CHEBI:60377"/>
        <dbReference type="ChEBI" id="CHEBI:456216"/>
        <dbReference type="EC" id="2.7.4.25"/>
    </reaction>
</comment>
<proteinExistence type="inferred from homology"/>
<comment type="catalytic activity">
    <reaction evidence="6 8">
        <text>dCMP + ATP = dCDP + ADP</text>
        <dbReference type="Rhea" id="RHEA:25094"/>
        <dbReference type="ChEBI" id="CHEBI:30616"/>
        <dbReference type="ChEBI" id="CHEBI:57566"/>
        <dbReference type="ChEBI" id="CHEBI:58593"/>
        <dbReference type="ChEBI" id="CHEBI:456216"/>
        <dbReference type="EC" id="2.7.4.25"/>
    </reaction>
</comment>
<dbReference type="OrthoDB" id="9807434at2"/>
<evidence type="ECO:0000256" key="8">
    <source>
        <dbReference type="HAMAP-Rule" id="MF_00238"/>
    </source>
</evidence>
<dbReference type="GO" id="GO:0006220">
    <property type="term" value="P:pyrimidine nucleotide metabolic process"/>
    <property type="evidence" value="ECO:0007669"/>
    <property type="project" value="UniProtKB-UniRule"/>
</dbReference>
<dbReference type="InterPro" id="IPR027417">
    <property type="entry name" value="P-loop_NTPase"/>
</dbReference>
<keyword evidence="2 8" id="KW-0808">Transferase</keyword>
<dbReference type="AlphaFoldDB" id="A0A517T4H2"/>
<keyword evidence="5 8" id="KW-0067">ATP-binding</keyword>
<dbReference type="InterPro" id="IPR003136">
    <property type="entry name" value="Cytidylate_kin"/>
</dbReference>
<dbReference type="NCBIfam" id="TIGR00017">
    <property type="entry name" value="cmk"/>
    <property type="match status" value="1"/>
</dbReference>
<evidence type="ECO:0000256" key="7">
    <source>
        <dbReference type="ARBA" id="ARBA00048478"/>
    </source>
</evidence>
<keyword evidence="11" id="KW-1185">Reference proteome</keyword>
<evidence type="ECO:0000313" key="11">
    <source>
        <dbReference type="Proteomes" id="UP000319976"/>
    </source>
</evidence>
<dbReference type="Pfam" id="PF02224">
    <property type="entry name" value="Cytidylate_kin"/>
    <property type="match status" value="1"/>
</dbReference>
<evidence type="ECO:0000256" key="5">
    <source>
        <dbReference type="ARBA" id="ARBA00022840"/>
    </source>
</evidence>
<gene>
    <name evidence="8 10" type="primary">cmk</name>
    <name evidence="10" type="ORF">V22_05050</name>
</gene>
<sequence>MIITIDGPAGSGKSTAARMLADQLGFLFLNTGSMYRAIGLKAIRENIDCENDAALERVANESHIDYQDGHVLLDDEDVTTELYREDVSAAASKVAVCVGVRKVLVRLQQQVAAGRNVVTEGRDQGTVVFPDAELKIFLTASDECRAKRRYSELLERGDEPEFDEILAQIQERDARDCNREVAPLKPANDAVLVDSSPYTLDEVVEKLVSTARDRIR</sequence>
<dbReference type="GO" id="GO:0005829">
    <property type="term" value="C:cytosol"/>
    <property type="evidence" value="ECO:0007669"/>
    <property type="project" value="TreeGrafter"/>
</dbReference>
<evidence type="ECO:0000256" key="1">
    <source>
        <dbReference type="ARBA" id="ARBA00009427"/>
    </source>
</evidence>
<evidence type="ECO:0000256" key="4">
    <source>
        <dbReference type="ARBA" id="ARBA00022777"/>
    </source>
</evidence>
<dbReference type="Gene3D" id="3.40.50.300">
    <property type="entry name" value="P-loop containing nucleotide triphosphate hydrolases"/>
    <property type="match status" value="1"/>
</dbReference>
<dbReference type="PANTHER" id="PTHR21299">
    <property type="entry name" value="CYTIDYLATE KINASE/PANTOATE-BETA-ALANINE LIGASE"/>
    <property type="match status" value="1"/>
</dbReference>
<dbReference type="KEGG" id="chya:V22_05050"/>
<evidence type="ECO:0000256" key="6">
    <source>
        <dbReference type="ARBA" id="ARBA00047615"/>
    </source>
</evidence>
<dbReference type="CDD" id="cd02020">
    <property type="entry name" value="CMPK"/>
    <property type="match status" value="1"/>
</dbReference>
<keyword evidence="8" id="KW-0963">Cytoplasm</keyword>
<dbReference type="RefSeq" id="WP_145259484.1">
    <property type="nucleotide sequence ID" value="NZ_CP036316.1"/>
</dbReference>
<comment type="subcellular location">
    <subcellularLocation>
        <location evidence="8">Cytoplasm</location>
    </subcellularLocation>
</comment>
<evidence type="ECO:0000256" key="2">
    <source>
        <dbReference type="ARBA" id="ARBA00022679"/>
    </source>
</evidence>
<dbReference type="PANTHER" id="PTHR21299:SF2">
    <property type="entry name" value="CYTIDYLATE KINASE"/>
    <property type="match status" value="1"/>
</dbReference>
<reference evidence="10 11" key="1">
    <citation type="submission" date="2019-02" db="EMBL/GenBank/DDBJ databases">
        <title>Deep-cultivation of Planctomycetes and their phenomic and genomic characterization uncovers novel biology.</title>
        <authorList>
            <person name="Wiegand S."/>
            <person name="Jogler M."/>
            <person name="Boedeker C."/>
            <person name="Pinto D."/>
            <person name="Vollmers J."/>
            <person name="Rivas-Marin E."/>
            <person name="Kohn T."/>
            <person name="Peeters S.H."/>
            <person name="Heuer A."/>
            <person name="Rast P."/>
            <person name="Oberbeckmann S."/>
            <person name="Bunk B."/>
            <person name="Jeske O."/>
            <person name="Meyerdierks A."/>
            <person name="Storesund J.E."/>
            <person name="Kallscheuer N."/>
            <person name="Luecker S."/>
            <person name="Lage O.M."/>
            <person name="Pohl T."/>
            <person name="Merkel B.J."/>
            <person name="Hornburger P."/>
            <person name="Mueller R.-W."/>
            <person name="Bruemmer F."/>
            <person name="Labrenz M."/>
            <person name="Spormann A.M."/>
            <person name="Op den Camp H."/>
            <person name="Overmann J."/>
            <person name="Amann R."/>
            <person name="Jetten M.S.M."/>
            <person name="Mascher T."/>
            <person name="Medema M.H."/>
            <person name="Devos D.P."/>
            <person name="Kaster A.-K."/>
            <person name="Ovreas L."/>
            <person name="Rohde M."/>
            <person name="Galperin M.Y."/>
            <person name="Jogler C."/>
        </authorList>
    </citation>
    <scope>NUCLEOTIDE SEQUENCE [LARGE SCALE GENOMIC DNA]</scope>
    <source>
        <strain evidence="10 11">V22</strain>
    </source>
</reference>
<dbReference type="GO" id="GO:0005524">
    <property type="term" value="F:ATP binding"/>
    <property type="evidence" value="ECO:0007669"/>
    <property type="project" value="UniProtKB-UniRule"/>
</dbReference>
<dbReference type="InterPro" id="IPR011994">
    <property type="entry name" value="Cytidylate_kinase_dom"/>
</dbReference>
<comment type="similarity">
    <text evidence="1 8">Belongs to the cytidylate kinase family. Type 1 subfamily.</text>
</comment>
<dbReference type="HAMAP" id="MF_00238">
    <property type="entry name" value="Cytidyl_kinase_type1"/>
    <property type="match status" value="1"/>
</dbReference>
<evidence type="ECO:0000259" key="9">
    <source>
        <dbReference type="Pfam" id="PF02224"/>
    </source>
</evidence>